<dbReference type="RefSeq" id="WP_106166209.1">
    <property type="nucleotide sequence ID" value="NZ_JAVKZF010000004.1"/>
</dbReference>
<dbReference type="EMBL" id="RSCK01000040">
    <property type="protein sequence ID" value="RUT10567.1"/>
    <property type="molecule type" value="Genomic_DNA"/>
</dbReference>
<dbReference type="SMART" id="SM00530">
    <property type="entry name" value="HTH_XRE"/>
    <property type="match status" value="1"/>
</dbReference>
<dbReference type="Gene3D" id="1.10.260.40">
    <property type="entry name" value="lambda repressor-like DNA-binding domains"/>
    <property type="match status" value="1"/>
</dbReference>
<sequence>MFKHRVGELMKQRGITYSQLSRRAGIGMQTAKDLSSDPSYQMGTATLYQCCKFFGVTPNDLLVEELKVA</sequence>
<gene>
    <name evidence="2" type="ORF">DSM107010_41340</name>
</gene>
<dbReference type="InterPro" id="IPR001387">
    <property type="entry name" value="Cro/C1-type_HTH"/>
</dbReference>
<accession>A0AB37UH11</accession>
<protein>
    <recommendedName>
        <fullName evidence="1">HTH cro/C1-type domain-containing protein</fullName>
    </recommendedName>
</protein>
<name>A0AB37UH11_9CYAN</name>
<dbReference type="SUPFAM" id="SSF47413">
    <property type="entry name" value="lambda repressor-like DNA-binding domains"/>
    <property type="match status" value="1"/>
</dbReference>
<dbReference type="InterPro" id="IPR010982">
    <property type="entry name" value="Lambda_DNA-bd_dom_sf"/>
</dbReference>
<organism evidence="2 3">
    <name type="scientific">Chroococcidiopsis cubana SAG 39.79</name>
    <dbReference type="NCBI Taxonomy" id="388085"/>
    <lineage>
        <taxon>Bacteria</taxon>
        <taxon>Bacillati</taxon>
        <taxon>Cyanobacteriota</taxon>
        <taxon>Cyanophyceae</taxon>
        <taxon>Chroococcidiopsidales</taxon>
        <taxon>Chroococcidiopsidaceae</taxon>
        <taxon>Chroococcidiopsis</taxon>
    </lineage>
</organism>
<reference evidence="2 3" key="1">
    <citation type="journal article" date="2019" name="Genome Biol. Evol.">
        <title>Day and night: Metabolic profiles and evolutionary relationships of six axenic non-marine cyanobacteria.</title>
        <authorList>
            <person name="Will S.E."/>
            <person name="Henke P."/>
            <person name="Boedeker C."/>
            <person name="Huang S."/>
            <person name="Brinkmann H."/>
            <person name="Rohde M."/>
            <person name="Jarek M."/>
            <person name="Friedl T."/>
            <person name="Seufert S."/>
            <person name="Schumacher M."/>
            <person name="Overmann J."/>
            <person name="Neumann-Schaal M."/>
            <person name="Petersen J."/>
        </authorList>
    </citation>
    <scope>NUCLEOTIDE SEQUENCE [LARGE SCALE GENOMIC DNA]</scope>
    <source>
        <strain evidence="2 3">SAG 39.79</strain>
    </source>
</reference>
<evidence type="ECO:0000313" key="3">
    <source>
        <dbReference type="Proteomes" id="UP000282574"/>
    </source>
</evidence>
<dbReference type="AlphaFoldDB" id="A0AB37UH11"/>
<evidence type="ECO:0000259" key="1">
    <source>
        <dbReference type="SMART" id="SM00530"/>
    </source>
</evidence>
<keyword evidence="3" id="KW-1185">Reference proteome</keyword>
<comment type="caution">
    <text evidence="2">The sequence shown here is derived from an EMBL/GenBank/DDBJ whole genome shotgun (WGS) entry which is preliminary data.</text>
</comment>
<dbReference type="CDD" id="cd00093">
    <property type="entry name" value="HTH_XRE"/>
    <property type="match status" value="1"/>
</dbReference>
<dbReference type="GO" id="GO:0003677">
    <property type="term" value="F:DNA binding"/>
    <property type="evidence" value="ECO:0007669"/>
    <property type="project" value="InterPro"/>
</dbReference>
<dbReference type="Proteomes" id="UP000282574">
    <property type="component" value="Unassembled WGS sequence"/>
</dbReference>
<evidence type="ECO:0000313" key="2">
    <source>
        <dbReference type="EMBL" id="RUT10567.1"/>
    </source>
</evidence>
<proteinExistence type="predicted"/>
<dbReference type="Pfam" id="PF13443">
    <property type="entry name" value="HTH_26"/>
    <property type="match status" value="1"/>
</dbReference>
<feature type="domain" description="HTH cro/C1-type" evidence="1">
    <location>
        <begin position="5"/>
        <end position="61"/>
    </location>
</feature>